<accession>A0A0E9XGC0</accession>
<proteinExistence type="predicted"/>
<dbReference type="AlphaFoldDB" id="A0A0E9XGC0"/>
<name>A0A0E9XGC0_ANGAN</name>
<protein>
    <submittedName>
        <fullName evidence="1">Uncharacterized protein</fullName>
    </submittedName>
</protein>
<organism evidence="1">
    <name type="scientific">Anguilla anguilla</name>
    <name type="common">European freshwater eel</name>
    <name type="synonym">Muraena anguilla</name>
    <dbReference type="NCBI Taxonomy" id="7936"/>
    <lineage>
        <taxon>Eukaryota</taxon>
        <taxon>Metazoa</taxon>
        <taxon>Chordata</taxon>
        <taxon>Craniata</taxon>
        <taxon>Vertebrata</taxon>
        <taxon>Euteleostomi</taxon>
        <taxon>Actinopterygii</taxon>
        <taxon>Neopterygii</taxon>
        <taxon>Teleostei</taxon>
        <taxon>Anguilliformes</taxon>
        <taxon>Anguillidae</taxon>
        <taxon>Anguilla</taxon>
    </lineage>
</organism>
<reference evidence="1" key="1">
    <citation type="submission" date="2014-11" db="EMBL/GenBank/DDBJ databases">
        <authorList>
            <person name="Amaro Gonzalez C."/>
        </authorList>
    </citation>
    <scope>NUCLEOTIDE SEQUENCE</scope>
</reference>
<dbReference type="EMBL" id="GBXM01006820">
    <property type="protein sequence ID" value="JAI01758.1"/>
    <property type="molecule type" value="Transcribed_RNA"/>
</dbReference>
<evidence type="ECO:0000313" key="1">
    <source>
        <dbReference type="EMBL" id="JAI01758.1"/>
    </source>
</evidence>
<reference evidence="1" key="2">
    <citation type="journal article" date="2015" name="Fish Shellfish Immunol.">
        <title>Early steps in the European eel (Anguilla anguilla)-Vibrio vulnificus interaction in the gills: Role of the RtxA13 toxin.</title>
        <authorList>
            <person name="Callol A."/>
            <person name="Pajuelo D."/>
            <person name="Ebbesson L."/>
            <person name="Teles M."/>
            <person name="MacKenzie S."/>
            <person name="Amaro C."/>
        </authorList>
    </citation>
    <scope>NUCLEOTIDE SEQUENCE</scope>
</reference>
<sequence length="40" mass="4859">MVAEWIEVKEFGECLYFFFLNNSECKRFNSSTLLIVKQFF</sequence>